<comment type="caution">
    <text evidence="1">The sequence shown here is derived from an EMBL/GenBank/DDBJ whole genome shotgun (WGS) entry which is preliminary data.</text>
</comment>
<sequence length="234" mass="25436">MKTKPMTQDEGSVIMISDEVDSASVGSKAKDGRCSFFLKAKRSKPYGYSSPSQTNEGTVPSPLPLVVNLISSFPENLETSVGVMLQQSLDVAIEATNEILGITEEVSKPSFTMVEVEPPLKPLVAPTPLFDLHRVTKPRTRLGPSLMKNVILALADLDQLLGLNIPPKTTPNASSSEPMKTISDQHDRSEAMDGAVGVETKVVMVQKKIKRTKTKGKKKIKGGEQQHEEPNVEE</sequence>
<dbReference type="EMBL" id="CM042056">
    <property type="protein sequence ID" value="KAI3697170.1"/>
    <property type="molecule type" value="Genomic_DNA"/>
</dbReference>
<gene>
    <name evidence="1" type="ORF">L6452_29980</name>
</gene>
<keyword evidence="2" id="KW-1185">Reference proteome</keyword>
<name>A0ACB8ZIM6_ARCLA</name>
<evidence type="ECO:0000313" key="1">
    <source>
        <dbReference type="EMBL" id="KAI3697170.1"/>
    </source>
</evidence>
<dbReference type="Proteomes" id="UP001055879">
    <property type="component" value="Linkage Group LG10"/>
</dbReference>
<accession>A0ACB8ZIM6</accession>
<proteinExistence type="predicted"/>
<evidence type="ECO:0000313" key="2">
    <source>
        <dbReference type="Proteomes" id="UP001055879"/>
    </source>
</evidence>
<organism evidence="1 2">
    <name type="scientific">Arctium lappa</name>
    <name type="common">Greater burdock</name>
    <name type="synonym">Lappa major</name>
    <dbReference type="NCBI Taxonomy" id="4217"/>
    <lineage>
        <taxon>Eukaryota</taxon>
        <taxon>Viridiplantae</taxon>
        <taxon>Streptophyta</taxon>
        <taxon>Embryophyta</taxon>
        <taxon>Tracheophyta</taxon>
        <taxon>Spermatophyta</taxon>
        <taxon>Magnoliopsida</taxon>
        <taxon>eudicotyledons</taxon>
        <taxon>Gunneridae</taxon>
        <taxon>Pentapetalae</taxon>
        <taxon>asterids</taxon>
        <taxon>campanulids</taxon>
        <taxon>Asterales</taxon>
        <taxon>Asteraceae</taxon>
        <taxon>Carduoideae</taxon>
        <taxon>Cardueae</taxon>
        <taxon>Arctiinae</taxon>
        <taxon>Arctium</taxon>
    </lineage>
</organism>
<reference evidence="1 2" key="2">
    <citation type="journal article" date="2022" name="Mol. Ecol. Resour.">
        <title>The genomes of chicory, endive, great burdock and yacon provide insights into Asteraceae paleo-polyploidization history and plant inulin production.</title>
        <authorList>
            <person name="Fan W."/>
            <person name="Wang S."/>
            <person name="Wang H."/>
            <person name="Wang A."/>
            <person name="Jiang F."/>
            <person name="Liu H."/>
            <person name="Zhao H."/>
            <person name="Xu D."/>
            <person name="Zhang Y."/>
        </authorList>
    </citation>
    <scope>NUCLEOTIDE SEQUENCE [LARGE SCALE GENOMIC DNA]</scope>
    <source>
        <strain evidence="2">cv. Niubang</strain>
    </source>
</reference>
<reference evidence="2" key="1">
    <citation type="journal article" date="2022" name="Mol. Ecol. Resour.">
        <title>The genomes of chicory, endive, great burdock and yacon provide insights into Asteraceae palaeo-polyploidization history and plant inulin production.</title>
        <authorList>
            <person name="Fan W."/>
            <person name="Wang S."/>
            <person name="Wang H."/>
            <person name="Wang A."/>
            <person name="Jiang F."/>
            <person name="Liu H."/>
            <person name="Zhao H."/>
            <person name="Xu D."/>
            <person name="Zhang Y."/>
        </authorList>
    </citation>
    <scope>NUCLEOTIDE SEQUENCE [LARGE SCALE GENOMIC DNA]</scope>
    <source>
        <strain evidence="2">cv. Niubang</strain>
    </source>
</reference>
<protein>
    <submittedName>
        <fullName evidence="1">Uncharacterized protein</fullName>
    </submittedName>
</protein>